<comment type="caution">
    <text evidence="5">Lacks conserved residue(s) required for the propagation of feature annotation.</text>
</comment>
<evidence type="ECO:0000256" key="2">
    <source>
        <dbReference type="ARBA" id="ARBA00022741"/>
    </source>
</evidence>
<dbReference type="InterPro" id="IPR055152">
    <property type="entry name" value="Transketolase-like_C_2"/>
</dbReference>
<sequence length="1102" mass="123289">MATDDVVKAAEGLIEGIDSVELEEWFESLEDVLHRYGPEKTQQLLVQLRERAYHRGVMMPFKATTPYVNTIPIEEQPRFPGNMELERRIKSIIRWNAMAMVVRANKKTNDFGAVGGHISTYASSATLYEVGYNHFFHARNADHTGDMVYFQGHASPGMYSRAFVEGRLDESHLEHFRQENVRGTGLSSYPHPWLMPDFWQFPTVSMGLGPICSIYHARFLRYMQHRGLLDTSKSRVWAFLGDGEIDEPESLGAITLASRENLDNLTWVVNCNLQRLDGPVRGNGKIIQELEGAFRGAGWNCIKVVWGGEWDSLFARDYNGKLTKRLGEIIDGQYQKYSCSTGDYIRDHFFNDPELQELVDHLSDEQLEKLRRGGHDPEKVFAAYHSAVHHKGAPTVILAKTIKGYGLGEAGEGRMIAHNTKKMNNEELHSFRERFNIPIDKDDVEKMPFYRPEEGSPEMAYLKSRREQLGGALPARKPTDERLDVPSLEDKSFKRQLAGTGGKGAVSTTQAYGAILQNLMRHKSIGLQHEDGHSHVMAATVPNLLAYDPAFAYELCVIIQDGLRRMYAEGEEIFYYLSVYNENYEMPAMPEGEGVAEGILKGMYKFQSTNSGEGQQKRPQLFGSGTILNEVLRGQSILEEKYGIGTDVWSVTSYSELCRESMSADRWNWLHPNDEPRKSHLQTSLEGIDGPFISSSDNIRMVADQIREWVPGQYTVLGTDGFGRSDTRPVLRRHFEVDAECVVYATLHALAEEGQFDAAKLPEAAQSANYPFCTIEPNEGIVNVPDPRVDTIAGYFNPQKVIHAALKLVDIAGIVKGASEGEGLGNKFLSHIREVDAIIQVVRCFEDDDITHVSGKVDPVNDIDIIETELMLADMQSLDNAIGKAQRTARSGDADAKKRVAVVQKCQAQLESEQPLRKLELDKEEAKIVNGYGLLTAKPVLYVANVEENDLLGEGPLVQQLREFAAKTGADVVPVCAKLEAEIAELDEADRNEMLESVGLEEPALAVLARAAYHTLGLQSYFTAGEKEVRAWTIPIGATGPQAAGVIHTDFEKGFIRVEVYCLEDLEEHKKESAIRQAGKLRVEGKDYVMQDGDICHFLFNK</sequence>
<dbReference type="Pfam" id="PF17831">
    <property type="entry name" value="PDH_E1_M"/>
    <property type="match status" value="1"/>
</dbReference>
<keyword evidence="2 5" id="KW-0547">Nucleotide-binding</keyword>
<dbReference type="EMBL" id="CAXAMN010027128">
    <property type="protein sequence ID" value="CAK9108582.1"/>
    <property type="molecule type" value="Genomic_DNA"/>
</dbReference>
<proteinExistence type="inferred from homology"/>
<evidence type="ECO:0000259" key="6">
    <source>
        <dbReference type="PROSITE" id="PS51710"/>
    </source>
</evidence>
<dbReference type="InterPro" id="IPR005474">
    <property type="entry name" value="Transketolase_N"/>
</dbReference>
<dbReference type="InterPro" id="IPR012676">
    <property type="entry name" value="TGS-like"/>
</dbReference>
<dbReference type="HAMAP" id="MF_00944">
    <property type="entry name" value="YchF_OLA1_ATPase"/>
    <property type="match status" value="1"/>
</dbReference>
<protein>
    <recommendedName>
        <fullName evidence="5">Obg-like ATPase 1</fullName>
    </recommendedName>
</protein>
<keyword evidence="9" id="KW-1185">Reference proteome</keyword>
<dbReference type="SUPFAM" id="SSF52540">
    <property type="entry name" value="P-loop containing nucleoside triphosphate hydrolases"/>
    <property type="match status" value="1"/>
</dbReference>
<dbReference type="InterPro" id="IPR035807">
    <property type="entry name" value="PDC_E1_N"/>
</dbReference>
<comment type="subunit">
    <text evidence="5">Monomer.</text>
</comment>
<feature type="domain" description="OBG-type G" evidence="6">
    <location>
        <begin position="768"/>
        <end position="995"/>
    </location>
</feature>
<dbReference type="CDD" id="cd01900">
    <property type="entry name" value="YchF"/>
    <property type="match status" value="1"/>
</dbReference>
<dbReference type="InterPro" id="IPR051157">
    <property type="entry name" value="PDH/Transketolase"/>
</dbReference>
<comment type="subcellular location">
    <subcellularLocation>
        <location evidence="5">Cytoplasm</location>
    </subcellularLocation>
</comment>
<evidence type="ECO:0000256" key="3">
    <source>
        <dbReference type="ARBA" id="ARBA00022840"/>
    </source>
</evidence>
<dbReference type="InterPro" id="IPR041621">
    <property type="entry name" value="PDH_E1_M"/>
</dbReference>
<dbReference type="InterPro" id="IPR029061">
    <property type="entry name" value="THDP-binding"/>
</dbReference>
<dbReference type="Gene3D" id="3.40.50.300">
    <property type="entry name" value="P-loop containing nucleotide triphosphate hydrolases"/>
    <property type="match status" value="1"/>
</dbReference>
<dbReference type="SUPFAM" id="SSF52922">
    <property type="entry name" value="TK C-terminal domain-like"/>
    <property type="match status" value="1"/>
</dbReference>
<dbReference type="CDD" id="cd02017">
    <property type="entry name" value="TPP_E1_EcPDC_like"/>
    <property type="match status" value="1"/>
</dbReference>
<accession>A0ABP0S877</accession>
<dbReference type="InterPro" id="IPR027417">
    <property type="entry name" value="P-loop_NTPase"/>
</dbReference>
<evidence type="ECO:0000256" key="1">
    <source>
        <dbReference type="ARBA" id="ARBA00001964"/>
    </source>
</evidence>
<dbReference type="PANTHER" id="PTHR43825:SF3">
    <property type="entry name" value="PYRUVATE DEHYDROGENASE E1 COMPONENT"/>
    <property type="match status" value="1"/>
</dbReference>
<dbReference type="SUPFAM" id="SSF81271">
    <property type="entry name" value="TGS-like"/>
    <property type="match status" value="1"/>
</dbReference>
<keyword evidence="5" id="KW-0378">Hydrolase</keyword>
<gene>
    <name evidence="8" type="ORF">CCMP2556_LOCUS50589</name>
</gene>
<dbReference type="Pfam" id="PF00456">
    <property type="entry name" value="Transketolase_N"/>
    <property type="match status" value="1"/>
</dbReference>
<dbReference type="InterPro" id="IPR041706">
    <property type="entry name" value="YchF_N"/>
</dbReference>
<dbReference type="Pfam" id="PF22613">
    <property type="entry name" value="Transketolase_C_1"/>
    <property type="match status" value="1"/>
</dbReference>
<organism evidence="8 9">
    <name type="scientific">Durusdinium trenchii</name>
    <dbReference type="NCBI Taxonomy" id="1381693"/>
    <lineage>
        <taxon>Eukaryota</taxon>
        <taxon>Sar</taxon>
        <taxon>Alveolata</taxon>
        <taxon>Dinophyceae</taxon>
        <taxon>Suessiales</taxon>
        <taxon>Symbiodiniaceae</taxon>
        <taxon>Durusdinium</taxon>
    </lineage>
</organism>
<reference evidence="8 9" key="1">
    <citation type="submission" date="2024-02" db="EMBL/GenBank/DDBJ databases">
        <authorList>
            <person name="Chen Y."/>
            <person name="Shah S."/>
            <person name="Dougan E. K."/>
            <person name="Thang M."/>
            <person name="Chan C."/>
        </authorList>
    </citation>
    <scope>NUCLEOTIDE SEQUENCE [LARGE SCALE GENOMIC DNA]</scope>
</reference>
<dbReference type="Proteomes" id="UP001642484">
    <property type="component" value="Unassembled WGS sequence"/>
</dbReference>
<dbReference type="InterPro" id="IPR006073">
    <property type="entry name" value="GTP-bd"/>
</dbReference>
<dbReference type="InterPro" id="IPR013029">
    <property type="entry name" value="YchF_C"/>
</dbReference>
<name>A0ABP0S877_9DINO</name>
<dbReference type="PANTHER" id="PTHR43825">
    <property type="entry name" value="PYRUVATE DEHYDROGENASE E1 COMPONENT"/>
    <property type="match status" value="1"/>
</dbReference>
<keyword evidence="3 5" id="KW-0067">ATP-binding</keyword>
<dbReference type="InterPro" id="IPR004396">
    <property type="entry name" value="ATPase_YchF/OLA1"/>
</dbReference>
<dbReference type="Gene3D" id="3.40.50.920">
    <property type="match status" value="1"/>
</dbReference>
<dbReference type="InterPro" id="IPR012675">
    <property type="entry name" value="Beta-grasp_dom_sf"/>
</dbReference>
<keyword evidence="5" id="KW-0963">Cytoplasm</keyword>
<comment type="similarity">
    <text evidence="5">Belongs to the TRAFAC class OBG-HflX-like GTPase superfamily. OBG GTPase family. YchF/OLA1 subfamily.</text>
</comment>
<comment type="cofactor">
    <cofactor evidence="1">
        <name>thiamine diphosphate</name>
        <dbReference type="ChEBI" id="CHEBI:58937"/>
    </cofactor>
</comment>
<dbReference type="InterPro" id="IPR009014">
    <property type="entry name" value="Transketo_C/PFOR_II"/>
</dbReference>
<dbReference type="Pfam" id="PF06071">
    <property type="entry name" value="YchF-GTPase_C"/>
    <property type="match status" value="1"/>
</dbReference>
<dbReference type="PROSITE" id="PS51710">
    <property type="entry name" value="G_OBG"/>
    <property type="match status" value="1"/>
</dbReference>
<dbReference type="CDD" id="cd04867">
    <property type="entry name" value="TGS_YchF_OLA1"/>
    <property type="match status" value="1"/>
</dbReference>
<evidence type="ECO:0000256" key="5">
    <source>
        <dbReference type="HAMAP-Rule" id="MF_03167"/>
    </source>
</evidence>
<feature type="domain" description="TGS" evidence="7">
    <location>
        <begin position="1017"/>
        <end position="1100"/>
    </location>
</feature>
<evidence type="ECO:0000256" key="4">
    <source>
        <dbReference type="ARBA" id="ARBA00023052"/>
    </source>
</evidence>
<keyword evidence="4" id="KW-0786">Thiamine pyrophosphate</keyword>
<feature type="binding site" evidence="5">
    <location>
        <position position="946"/>
    </location>
    <ligand>
        <name>ATP</name>
        <dbReference type="ChEBI" id="CHEBI:30616"/>
    </ligand>
</feature>
<dbReference type="Pfam" id="PF01926">
    <property type="entry name" value="MMR_HSR1"/>
    <property type="match status" value="1"/>
</dbReference>
<dbReference type="Gene3D" id="1.10.150.300">
    <property type="entry name" value="TGS-like domain"/>
    <property type="match status" value="1"/>
</dbReference>
<dbReference type="InterPro" id="IPR023192">
    <property type="entry name" value="TGS-like_dom_sf"/>
</dbReference>
<dbReference type="SUPFAM" id="SSF52518">
    <property type="entry name" value="Thiamin diphosphate-binding fold (THDP-binding)"/>
    <property type="match status" value="2"/>
</dbReference>
<evidence type="ECO:0000313" key="9">
    <source>
        <dbReference type="Proteomes" id="UP001642484"/>
    </source>
</evidence>
<dbReference type="PROSITE" id="PS51880">
    <property type="entry name" value="TGS"/>
    <property type="match status" value="1"/>
</dbReference>
<dbReference type="InterPro" id="IPR004095">
    <property type="entry name" value="TGS"/>
</dbReference>
<comment type="caution">
    <text evidence="8">The sequence shown here is derived from an EMBL/GenBank/DDBJ whole genome shotgun (WGS) entry which is preliminary data.</text>
</comment>
<evidence type="ECO:0000259" key="7">
    <source>
        <dbReference type="PROSITE" id="PS51880"/>
    </source>
</evidence>
<comment type="function">
    <text evidence="5">Hydrolyzes ATP, and can also hydrolyze GTP with lower efficiency. Has lower affinity for GTP.</text>
</comment>
<evidence type="ECO:0000313" key="8">
    <source>
        <dbReference type="EMBL" id="CAK9108582.1"/>
    </source>
</evidence>
<dbReference type="Gene3D" id="3.40.50.970">
    <property type="match status" value="2"/>
</dbReference>
<dbReference type="InterPro" id="IPR031167">
    <property type="entry name" value="G_OBG"/>
</dbReference>
<dbReference type="Gene3D" id="3.10.20.30">
    <property type="match status" value="1"/>
</dbReference>
<dbReference type="NCBIfam" id="TIGR00092">
    <property type="entry name" value="redox-regulated ATPase YchF"/>
    <property type="match status" value="1"/>
</dbReference>
<dbReference type="PRINTS" id="PR00326">
    <property type="entry name" value="GTP1OBG"/>
</dbReference>